<accession>A0A3N6PKP6</accession>
<name>A0A3N6PKP6_9CYAN</name>
<gene>
    <name evidence="1" type="ORF">D5R40_14700</name>
</gene>
<keyword evidence="2" id="KW-1185">Reference proteome</keyword>
<sequence>MGFGEDIYFLIFPTLPHSPHLPKFPSWEGEGRGVSPHLPTVPLLLYAPPPIINYFSLLPDELLPVASFLEMSNL</sequence>
<evidence type="ECO:0000313" key="2">
    <source>
        <dbReference type="Proteomes" id="UP000269154"/>
    </source>
</evidence>
<evidence type="ECO:0000313" key="1">
    <source>
        <dbReference type="EMBL" id="RQH42284.1"/>
    </source>
</evidence>
<dbReference type="AlphaFoldDB" id="A0A3N6PKP6"/>
<organism evidence="1 2">
    <name type="scientific">Okeania hirsuta</name>
    <dbReference type="NCBI Taxonomy" id="1458930"/>
    <lineage>
        <taxon>Bacteria</taxon>
        <taxon>Bacillati</taxon>
        <taxon>Cyanobacteriota</taxon>
        <taxon>Cyanophyceae</taxon>
        <taxon>Oscillatoriophycideae</taxon>
        <taxon>Oscillatoriales</taxon>
        <taxon>Microcoleaceae</taxon>
        <taxon>Okeania</taxon>
    </lineage>
</organism>
<dbReference type="Proteomes" id="UP000269154">
    <property type="component" value="Unassembled WGS sequence"/>
</dbReference>
<reference evidence="1 2" key="1">
    <citation type="journal article" date="2018" name="ACS Chem. Biol.">
        <title>Ketoreductase domain dysfunction expands chemodiversity: malyngamide biosynthesis in the cyanobacterium Okeania hirsuta.</title>
        <authorList>
            <person name="Moss N.A."/>
            <person name="Leao T."/>
            <person name="Rankin M."/>
            <person name="McCullough T.M."/>
            <person name="Qu P."/>
            <person name="Korobeynikov A."/>
            <person name="Smith J.L."/>
            <person name="Gerwick L."/>
            <person name="Gerwick W.H."/>
        </authorList>
    </citation>
    <scope>NUCLEOTIDE SEQUENCE [LARGE SCALE GENOMIC DNA]</scope>
    <source>
        <strain evidence="1 2">PAB10Feb10-1</strain>
    </source>
</reference>
<proteinExistence type="predicted"/>
<dbReference type="EMBL" id="RCBY01000074">
    <property type="protein sequence ID" value="RQH42284.1"/>
    <property type="molecule type" value="Genomic_DNA"/>
</dbReference>
<comment type="caution">
    <text evidence="1">The sequence shown here is derived from an EMBL/GenBank/DDBJ whole genome shotgun (WGS) entry which is preliminary data.</text>
</comment>
<protein>
    <submittedName>
        <fullName evidence="1">Uncharacterized protein</fullName>
    </submittedName>
</protein>